<sequence>MISVPQFGGWDQNSPEANNYTVMFTKARAMKKHQKNCLIEIRHINLDEGNFANANNHGEAHHVISHGYARHGSSHSQLVITMQGKKRILTYINCCIRP</sequence>
<proteinExistence type="predicted"/>
<dbReference type="Pfam" id="PF05627">
    <property type="entry name" value="AvrRpt-cleavage"/>
    <property type="match status" value="1"/>
</dbReference>
<dbReference type="EMBL" id="JBGMDY010000011">
    <property type="protein sequence ID" value="KAL2316887.1"/>
    <property type="molecule type" value="Genomic_DNA"/>
</dbReference>
<feature type="domain" description="RIN4 pathogenic type III effector avirulence factor Avr cleavage site" evidence="1">
    <location>
        <begin position="3"/>
        <end position="32"/>
    </location>
</feature>
<dbReference type="PANTHER" id="PTHR33882:SF11">
    <property type="entry name" value="RPM1-INTERACTING PROTEIN 4 (RIN4) FAMILY PROTEIN"/>
    <property type="match status" value="1"/>
</dbReference>
<evidence type="ECO:0000313" key="2">
    <source>
        <dbReference type="EMBL" id="KAL2316887.1"/>
    </source>
</evidence>
<protein>
    <recommendedName>
        <fullName evidence="1">RIN4 pathogenic type III effector avirulence factor Avr cleavage site domain-containing protein</fullName>
    </recommendedName>
</protein>
<reference evidence="2 3" key="1">
    <citation type="submission" date="2024-08" db="EMBL/GenBank/DDBJ databases">
        <title>Insights into the chromosomal genome structure of Flemingia macrophylla.</title>
        <authorList>
            <person name="Ding Y."/>
            <person name="Zhao Y."/>
            <person name="Bi W."/>
            <person name="Wu M."/>
            <person name="Zhao G."/>
            <person name="Gong Y."/>
            <person name="Li W."/>
            <person name="Zhang P."/>
        </authorList>
    </citation>
    <scope>NUCLEOTIDE SEQUENCE [LARGE SCALE GENOMIC DNA]</scope>
    <source>
        <strain evidence="2">DYQJB</strain>
        <tissue evidence="2">Leaf</tissue>
    </source>
</reference>
<accession>A0ABD1L038</accession>
<evidence type="ECO:0000259" key="1">
    <source>
        <dbReference type="Pfam" id="PF05627"/>
    </source>
</evidence>
<gene>
    <name evidence="2" type="ORF">Fmac_030763</name>
</gene>
<name>A0ABD1L038_9FABA</name>
<comment type="caution">
    <text evidence="2">The sequence shown here is derived from an EMBL/GenBank/DDBJ whole genome shotgun (WGS) entry which is preliminary data.</text>
</comment>
<dbReference type="AlphaFoldDB" id="A0ABD1L038"/>
<dbReference type="InterPro" id="IPR008700">
    <property type="entry name" value="TypeIII_avirulence_cleave"/>
</dbReference>
<keyword evidence="3" id="KW-1185">Reference proteome</keyword>
<dbReference type="Proteomes" id="UP001603857">
    <property type="component" value="Unassembled WGS sequence"/>
</dbReference>
<dbReference type="PANTHER" id="PTHR33882">
    <property type="entry name" value="PATHOGENIC TYPE III EFFECTOR AVIRULENCE FACTOR AVR AVRRPT-CLEAVAGE: CLEAVAGE SITE PROTEIN"/>
    <property type="match status" value="1"/>
</dbReference>
<evidence type="ECO:0000313" key="3">
    <source>
        <dbReference type="Proteomes" id="UP001603857"/>
    </source>
</evidence>
<organism evidence="2 3">
    <name type="scientific">Flemingia macrophylla</name>
    <dbReference type="NCBI Taxonomy" id="520843"/>
    <lineage>
        <taxon>Eukaryota</taxon>
        <taxon>Viridiplantae</taxon>
        <taxon>Streptophyta</taxon>
        <taxon>Embryophyta</taxon>
        <taxon>Tracheophyta</taxon>
        <taxon>Spermatophyta</taxon>
        <taxon>Magnoliopsida</taxon>
        <taxon>eudicotyledons</taxon>
        <taxon>Gunneridae</taxon>
        <taxon>Pentapetalae</taxon>
        <taxon>rosids</taxon>
        <taxon>fabids</taxon>
        <taxon>Fabales</taxon>
        <taxon>Fabaceae</taxon>
        <taxon>Papilionoideae</taxon>
        <taxon>50 kb inversion clade</taxon>
        <taxon>NPAAA clade</taxon>
        <taxon>indigoferoid/millettioid clade</taxon>
        <taxon>Phaseoleae</taxon>
        <taxon>Flemingia</taxon>
    </lineage>
</organism>